<feature type="transmembrane region" description="Helical" evidence="2">
    <location>
        <begin position="810"/>
        <end position="828"/>
    </location>
</feature>
<dbReference type="InterPro" id="IPR011123">
    <property type="entry name" value="Y_Y_Y"/>
</dbReference>
<dbReference type="GO" id="GO:0000155">
    <property type="term" value="F:phosphorelay sensor kinase activity"/>
    <property type="evidence" value="ECO:0007669"/>
    <property type="project" value="TreeGrafter"/>
</dbReference>
<dbReference type="Pfam" id="PF07494">
    <property type="entry name" value="Reg_prop"/>
    <property type="match status" value="5"/>
</dbReference>
<evidence type="ECO:0000313" key="6">
    <source>
        <dbReference type="Proteomes" id="UP000256561"/>
    </source>
</evidence>
<sequence length="1090" mass="122507">MKATMLKKKFTSIVIKVLAGLALLLANASFAEQNIRFDRLSLVDGLSQESVLASFQDSDGYMWFGTQEGLNRFDGYHFTVYSYNDMRPDTLSSDWVYDINETQDGLLLIATRGGLNVFDKASQLFSNFRHDPNDTASLSNDNVRAIHKDQQGRIWLGTDAGLNKFNPASGQIQRIAMLGSLGEKANKIHAITEDIAGGLWIGSDGGVYRYDPVSNSLSVSPDEFARISGLQAGRTRSLMVDANQQLWVGTFGSGVAVINLSVATEPASEFSQPEDLAGLIVVDIFESRDKKVWLATDAGLFNWSPVSQQFEAIRHDPKDSYSLSGNKIASVMQDRGGVFWVGTYSGLNKWNIATANFAHYHVGDRVGEGLSHNHINTFWDAGEDQVWVGTYEGGLNLLDTKTGNAKVYLSDMANPEQSLQSDKVMALFSRNDNELWIGYRDKGLTRLNRQTGEFRHYRFSDSDPYSLGANGVTAFEHAEGDNFWVATFNGGLNMYDARNDRFIRYQNDPNDPQSLSSNKVLSVTRDSRGLLWVGTWDGGLNVFNPATETSFRLNHDPDVPNSLGSNVVWSVLEDSKGNMWVGTQGGGLNLLSASNRANHRYEFERFNRHYGLPSNVVYGVLEDQDGMLWMSTNRGMTKFDPSERSLLNYDSSHGLQGNEFNAGAYHKSREGRFYFGGTNGVTAYYPKDISPNSHVPPVVLTKFQRLNEIESLDALQRRQGRVEVSHKDYLIAFEFAGLDYASPSNNRYAYKLQGFDKDWIEARDIRKATYTNLPAGNYVFKVKASNNDGVWNHQGADVALTVLPAPWYSWWAYTIYSLLILGMIFWLYRSYQSKLTKEANYRHELELEVAKRTSELSEANKRLLNASVTDQLTGLHNRRYLNNIIEQQTSRVMRAFDKAKKAGKVSATEGPRLFFLMFDLDGFKPINDNFGHDAGDQVIMQVSDLLREVSRSADTVIRWGGDEFLLIGQIQSLREVEILSERLREAIANHGFDIGLKQKMYLSSSIGYSCFPYSHHCPEALTWEQVHLIADSALYMSKEAGRNCWTGLVQSNDEVPLSVMNTLTHHLQEGVDKRYIRVRQRSCLKSVATE</sequence>
<evidence type="ECO:0000313" key="5">
    <source>
        <dbReference type="EMBL" id="RDV29300.1"/>
    </source>
</evidence>
<protein>
    <submittedName>
        <fullName evidence="5">Diguanylate cyclase</fullName>
    </submittedName>
</protein>
<evidence type="ECO:0000256" key="3">
    <source>
        <dbReference type="SAM" id="SignalP"/>
    </source>
</evidence>
<dbReference type="NCBIfam" id="TIGR00254">
    <property type="entry name" value="GGDEF"/>
    <property type="match status" value="1"/>
</dbReference>
<keyword evidence="2" id="KW-1133">Transmembrane helix</keyword>
<dbReference type="Pfam" id="PF00990">
    <property type="entry name" value="GGDEF"/>
    <property type="match status" value="1"/>
</dbReference>
<evidence type="ECO:0000256" key="1">
    <source>
        <dbReference type="ARBA" id="ARBA00022553"/>
    </source>
</evidence>
<keyword evidence="3" id="KW-0732">Signal</keyword>
<evidence type="ECO:0000259" key="4">
    <source>
        <dbReference type="PROSITE" id="PS50887"/>
    </source>
</evidence>
<name>A0A3D8MFB5_9ALTE</name>
<keyword evidence="6" id="KW-1185">Reference proteome</keyword>
<dbReference type="Gene3D" id="2.130.10.10">
    <property type="entry name" value="YVTN repeat-like/Quinoprotein amine dehydrogenase"/>
    <property type="match status" value="5"/>
</dbReference>
<evidence type="ECO:0000256" key="2">
    <source>
        <dbReference type="SAM" id="Phobius"/>
    </source>
</evidence>
<dbReference type="InterPro" id="IPR000160">
    <property type="entry name" value="GGDEF_dom"/>
</dbReference>
<dbReference type="InterPro" id="IPR011110">
    <property type="entry name" value="Reg_prop"/>
</dbReference>
<dbReference type="InterPro" id="IPR013783">
    <property type="entry name" value="Ig-like_fold"/>
</dbReference>
<organism evidence="5 6">
    <name type="scientific">Alteromonas aestuariivivens</name>
    <dbReference type="NCBI Taxonomy" id="1938339"/>
    <lineage>
        <taxon>Bacteria</taxon>
        <taxon>Pseudomonadati</taxon>
        <taxon>Pseudomonadota</taxon>
        <taxon>Gammaproteobacteria</taxon>
        <taxon>Alteromonadales</taxon>
        <taxon>Alteromonadaceae</taxon>
        <taxon>Alteromonas/Salinimonas group</taxon>
        <taxon>Alteromonas</taxon>
    </lineage>
</organism>
<feature type="signal peptide" evidence="3">
    <location>
        <begin position="1"/>
        <end position="31"/>
    </location>
</feature>
<dbReference type="OrthoDB" id="9772100at2"/>
<dbReference type="SUPFAM" id="SSF63829">
    <property type="entry name" value="Calcium-dependent phosphotriesterase"/>
    <property type="match status" value="2"/>
</dbReference>
<feature type="domain" description="GGDEF" evidence="4">
    <location>
        <begin position="911"/>
        <end position="1050"/>
    </location>
</feature>
<proteinExistence type="predicted"/>
<gene>
    <name evidence="5" type="ORF">DXV75_02285</name>
</gene>
<reference evidence="6" key="1">
    <citation type="submission" date="2018-08" db="EMBL/GenBank/DDBJ databases">
        <authorList>
            <person name="Zhang J."/>
            <person name="Du Z.-J."/>
        </authorList>
    </citation>
    <scope>NUCLEOTIDE SEQUENCE [LARGE SCALE GENOMIC DNA]</scope>
    <source>
        <strain evidence="6">KCTC 52655</strain>
    </source>
</reference>
<dbReference type="AlphaFoldDB" id="A0A3D8MFB5"/>
<feature type="chain" id="PRO_5017635414" evidence="3">
    <location>
        <begin position="32"/>
        <end position="1090"/>
    </location>
</feature>
<dbReference type="InterPro" id="IPR029787">
    <property type="entry name" value="Nucleotide_cyclase"/>
</dbReference>
<dbReference type="Proteomes" id="UP000256561">
    <property type="component" value="Unassembled WGS sequence"/>
</dbReference>
<keyword evidence="2" id="KW-0472">Membrane</keyword>
<dbReference type="SUPFAM" id="SSF55073">
    <property type="entry name" value="Nucleotide cyclase"/>
    <property type="match status" value="1"/>
</dbReference>
<dbReference type="InterPro" id="IPR015943">
    <property type="entry name" value="WD40/YVTN_repeat-like_dom_sf"/>
</dbReference>
<comment type="caution">
    <text evidence="5">The sequence shown here is derived from an EMBL/GenBank/DDBJ whole genome shotgun (WGS) entry which is preliminary data.</text>
</comment>
<dbReference type="Gene3D" id="3.30.70.270">
    <property type="match status" value="1"/>
</dbReference>
<dbReference type="PROSITE" id="PS50887">
    <property type="entry name" value="GGDEF"/>
    <property type="match status" value="1"/>
</dbReference>
<dbReference type="SMART" id="SM00267">
    <property type="entry name" value="GGDEF"/>
    <property type="match status" value="1"/>
</dbReference>
<dbReference type="PANTHER" id="PTHR43547:SF2">
    <property type="entry name" value="HYBRID SIGNAL TRANSDUCTION HISTIDINE KINASE C"/>
    <property type="match status" value="1"/>
</dbReference>
<dbReference type="Gene3D" id="2.60.40.10">
    <property type="entry name" value="Immunoglobulins"/>
    <property type="match status" value="1"/>
</dbReference>
<dbReference type="CDD" id="cd01949">
    <property type="entry name" value="GGDEF"/>
    <property type="match status" value="1"/>
</dbReference>
<accession>A0A3D8MFB5</accession>
<dbReference type="Pfam" id="PF07495">
    <property type="entry name" value="Y_Y_Y"/>
    <property type="match status" value="1"/>
</dbReference>
<dbReference type="InterPro" id="IPR043128">
    <property type="entry name" value="Rev_trsase/Diguanyl_cyclase"/>
</dbReference>
<keyword evidence="2" id="KW-0812">Transmembrane</keyword>
<dbReference type="PANTHER" id="PTHR43547">
    <property type="entry name" value="TWO-COMPONENT HISTIDINE KINASE"/>
    <property type="match status" value="1"/>
</dbReference>
<keyword evidence="1" id="KW-0597">Phosphoprotein</keyword>
<dbReference type="EMBL" id="QRHA01000001">
    <property type="protein sequence ID" value="RDV29300.1"/>
    <property type="molecule type" value="Genomic_DNA"/>
</dbReference>